<keyword evidence="2" id="KW-1185">Reference proteome</keyword>
<proteinExistence type="predicted"/>
<accession>A0ABR1MG76</accession>
<comment type="caution">
    <text evidence="1">The sequence shown here is derived from an EMBL/GenBank/DDBJ whole genome shotgun (WGS) entry which is preliminary data.</text>
</comment>
<dbReference type="EMBL" id="JBBPDW010000010">
    <property type="protein sequence ID" value="KAK7548648.1"/>
    <property type="molecule type" value="Genomic_DNA"/>
</dbReference>
<dbReference type="Proteomes" id="UP001365128">
    <property type="component" value="Unassembled WGS sequence"/>
</dbReference>
<evidence type="ECO:0000313" key="1">
    <source>
        <dbReference type="EMBL" id="KAK7548648.1"/>
    </source>
</evidence>
<sequence length="242" mass="27725">MSFHAVEANLRPAPLRSWKLPHLKPTVSASRVRCDENAREETEWGVKTWPRKSETTCCCTRRRCTARSRQVSCLASRIEAMMRVREGDEGSLATADAAREGATRNKRNGTLQLVVGREVDQRNRRADERRARIATCRIDQWWTHPLAKPPSRSQHVTPLPVLCVQNCPRPVPSPGYAHVYALHHKSCATWPWKRRLVLHCVFLCGHPLTSYRALHYCCCRRRLFRVNRFPVVGAPICVLSLT</sequence>
<gene>
    <name evidence="1" type="ORF">IWX46DRAFT_35240</name>
</gene>
<organism evidence="1 2">
    <name type="scientific">Phyllosticta citricarpa</name>
    <dbReference type="NCBI Taxonomy" id="55181"/>
    <lineage>
        <taxon>Eukaryota</taxon>
        <taxon>Fungi</taxon>
        <taxon>Dikarya</taxon>
        <taxon>Ascomycota</taxon>
        <taxon>Pezizomycotina</taxon>
        <taxon>Dothideomycetes</taxon>
        <taxon>Dothideomycetes incertae sedis</taxon>
        <taxon>Botryosphaeriales</taxon>
        <taxon>Phyllostictaceae</taxon>
        <taxon>Phyllosticta</taxon>
    </lineage>
</organism>
<protein>
    <submittedName>
        <fullName evidence="1">Uncharacterized protein</fullName>
    </submittedName>
</protein>
<name>A0ABR1MG76_9PEZI</name>
<evidence type="ECO:0000313" key="2">
    <source>
        <dbReference type="Proteomes" id="UP001365128"/>
    </source>
</evidence>
<reference evidence="1 2" key="1">
    <citation type="submission" date="2024-04" db="EMBL/GenBank/DDBJ databases">
        <title>Phyllosticta paracitricarpa is synonymous to the EU quarantine fungus P. citricarpa based on phylogenomic analyses.</title>
        <authorList>
            <consortium name="Lawrence Berkeley National Laboratory"/>
            <person name="Van Ingen-Buijs V.A."/>
            <person name="Van Westerhoven A.C."/>
            <person name="Haridas S."/>
            <person name="Skiadas P."/>
            <person name="Martin F."/>
            <person name="Groenewald J.Z."/>
            <person name="Crous P.W."/>
            <person name="Seidl M.F."/>
        </authorList>
    </citation>
    <scope>NUCLEOTIDE SEQUENCE [LARGE SCALE GENOMIC DNA]</scope>
    <source>
        <strain evidence="1 2">CBS 122670</strain>
    </source>
</reference>